<dbReference type="Proteomes" id="UP000196440">
    <property type="component" value="Unassembled WGS sequence"/>
</dbReference>
<feature type="region of interest" description="Disordered" evidence="1">
    <location>
        <begin position="42"/>
        <end position="64"/>
    </location>
</feature>
<reference evidence="3 4" key="1">
    <citation type="submission" date="2017-05" db="EMBL/GenBank/DDBJ databases">
        <title>Whole genome sequencing of Yersinia kristensenii.</title>
        <authorList>
            <person name="Campioni F."/>
        </authorList>
    </citation>
    <scope>NUCLEOTIDE SEQUENCE [LARGE SCALE GENOMIC DNA]</scope>
    <source>
        <strain evidence="3 4">CFSAN060536</strain>
    </source>
</reference>
<dbReference type="GO" id="GO:0005737">
    <property type="term" value="C:cytoplasm"/>
    <property type="evidence" value="ECO:0007669"/>
    <property type="project" value="TreeGrafter"/>
</dbReference>
<evidence type="ECO:0000313" key="3">
    <source>
        <dbReference type="EMBL" id="OVZ84593.1"/>
    </source>
</evidence>
<dbReference type="Gene3D" id="3.60.15.10">
    <property type="entry name" value="Ribonuclease Z/Hydroxyacylglutathione hydrolase-like"/>
    <property type="match status" value="1"/>
</dbReference>
<dbReference type="AlphaFoldDB" id="A0A208ZW02"/>
<accession>A0A208ZW02</accession>
<feature type="compositionally biased region" description="Basic and acidic residues" evidence="1">
    <location>
        <begin position="42"/>
        <end position="55"/>
    </location>
</feature>
<keyword evidence="3" id="KW-0378">Hydrolase</keyword>
<dbReference type="RefSeq" id="WP_074006588.1">
    <property type="nucleotide sequence ID" value="NZ_CBCPKE010000010.1"/>
</dbReference>
<name>A0A208ZW02_YERIN</name>
<dbReference type="GO" id="GO:0070290">
    <property type="term" value="F:N-acylphosphatidylethanolamine-specific phospholipase D activity"/>
    <property type="evidence" value="ECO:0007669"/>
    <property type="project" value="InterPro"/>
</dbReference>
<evidence type="ECO:0000256" key="1">
    <source>
        <dbReference type="SAM" id="MobiDB-lite"/>
    </source>
</evidence>
<feature type="domain" description="Metallo-beta-lactamase" evidence="2">
    <location>
        <begin position="102"/>
        <end position="299"/>
    </location>
</feature>
<gene>
    <name evidence="3" type="ORF">CBW57_15875</name>
</gene>
<dbReference type="PANTHER" id="PTHR15032">
    <property type="entry name" value="N-ACYL-PHOSPHATIDYLETHANOLAMINE-HYDROLYZING PHOSPHOLIPASE D"/>
    <property type="match status" value="1"/>
</dbReference>
<dbReference type="Pfam" id="PF12706">
    <property type="entry name" value="Lactamase_B_2"/>
    <property type="match status" value="1"/>
</dbReference>
<dbReference type="InterPro" id="IPR036866">
    <property type="entry name" value="RibonucZ/Hydroxyglut_hydro"/>
</dbReference>
<organism evidence="3 4">
    <name type="scientific">Yersinia intermedia</name>
    <dbReference type="NCBI Taxonomy" id="631"/>
    <lineage>
        <taxon>Bacteria</taxon>
        <taxon>Pseudomonadati</taxon>
        <taxon>Pseudomonadota</taxon>
        <taxon>Gammaproteobacteria</taxon>
        <taxon>Enterobacterales</taxon>
        <taxon>Yersiniaceae</taxon>
        <taxon>Yersinia</taxon>
    </lineage>
</organism>
<dbReference type="SUPFAM" id="SSF56281">
    <property type="entry name" value="Metallo-hydrolase/oxidoreductase"/>
    <property type="match status" value="1"/>
</dbReference>
<evidence type="ECO:0000313" key="4">
    <source>
        <dbReference type="Proteomes" id="UP000196440"/>
    </source>
</evidence>
<comment type="caution">
    <text evidence="3">The sequence shown here is derived from an EMBL/GenBank/DDBJ whole genome shotgun (WGS) entry which is preliminary data.</text>
</comment>
<dbReference type="InterPro" id="IPR001279">
    <property type="entry name" value="Metallo-B-lactamas"/>
</dbReference>
<protein>
    <submittedName>
        <fullName evidence="3">MBL fold metallo-hydrolase</fullName>
    </submittedName>
</protein>
<dbReference type="PANTHER" id="PTHR15032:SF4">
    <property type="entry name" value="N-ACYL-PHOSPHATIDYLETHANOLAMINE-HYDROLYZING PHOSPHOLIPASE D"/>
    <property type="match status" value="1"/>
</dbReference>
<dbReference type="PIRSF" id="PIRSF038896">
    <property type="entry name" value="NAPE-PLD"/>
    <property type="match status" value="1"/>
</dbReference>
<proteinExistence type="predicted"/>
<sequence length="342" mass="39183">MLAAMAAGGEGCQMAKKNPYYDASKPHHTEFGFQNLEPVAHHPQDLKRWREERKRQSLPKPPQQGYAQFVTDWWQAADFSGQQDALWWLGHASLLLRVSGKTVLFDPVLSGRASPLNFYGPARRTPAPASVKELPHIDVVVISHNHYDHLDVTTISQLLRRFPEVIFLAPLGLKSWLRQHGARHVHELDWWDKHLAAEFEFHCVPARHWSMRTPWNRNQSLWSGWVVKRDDINFYFTGDTGYCQQLLTIGARLGPFNYAALPIGAYAPRWFMQAQHMDPQQSVQLFKQLQQPKTVPIHWGVFELADESLDEPPQQLKLALTEAGVEHDNFTPIKIGARILLG</sequence>
<dbReference type="EMBL" id="NHOI01000025">
    <property type="protein sequence ID" value="OVZ84593.1"/>
    <property type="molecule type" value="Genomic_DNA"/>
</dbReference>
<evidence type="ECO:0000259" key="2">
    <source>
        <dbReference type="Pfam" id="PF12706"/>
    </source>
</evidence>
<dbReference type="InterPro" id="IPR024884">
    <property type="entry name" value="NAPE-PLD"/>
</dbReference>
<dbReference type="GO" id="GO:0008270">
    <property type="term" value="F:zinc ion binding"/>
    <property type="evidence" value="ECO:0007669"/>
    <property type="project" value="InterPro"/>
</dbReference>